<evidence type="ECO:0000256" key="8">
    <source>
        <dbReference type="ARBA" id="ARBA00022840"/>
    </source>
</evidence>
<dbReference type="InterPro" id="IPR014017">
    <property type="entry name" value="DNA_helicase_UvrD-like_C"/>
</dbReference>
<evidence type="ECO:0000313" key="19">
    <source>
        <dbReference type="EMBL" id="TWD17347.1"/>
    </source>
</evidence>
<dbReference type="GO" id="GO:0033202">
    <property type="term" value="C:DNA helicase complex"/>
    <property type="evidence" value="ECO:0007669"/>
    <property type="project" value="TreeGrafter"/>
</dbReference>
<dbReference type="Proteomes" id="UP000315628">
    <property type="component" value="Unassembled WGS sequence"/>
</dbReference>
<dbReference type="PANTHER" id="PTHR11070">
    <property type="entry name" value="UVRD / RECB / PCRA DNA HELICASE FAMILY MEMBER"/>
    <property type="match status" value="1"/>
</dbReference>
<dbReference type="PROSITE" id="PS51198">
    <property type="entry name" value="UVRD_HELICASE_ATP_BIND"/>
    <property type="match status" value="1"/>
</dbReference>
<gene>
    <name evidence="19" type="ORF">FB557_0914</name>
</gene>
<dbReference type="InterPro" id="IPR038726">
    <property type="entry name" value="PDDEXK_AddAB-type"/>
</dbReference>
<dbReference type="GO" id="GO:0004527">
    <property type="term" value="F:exonuclease activity"/>
    <property type="evidence" value="ECO:0007669"/>
    <property type="project" value="UniProtKB-KW"/>
</dbReference>
<evidence type="ECO:0000256" key="16">
    <source>
        <dbReference type="SAM" id="MobiDB-lite"/>
    </source>
</evidence>
<keyword evidence="20" id="KW-1185">Reference proteome</keyword>
<name>A0A560WI18_9MICO</name>
<reference evidence="19 20" key="1">
    <citation type="submission" date="2019-06" db="EMBL/GenBank/DDBJ databases">
        <title>Sequencing the genomes of 1000 actinobacteria strains.</title>
        <authorList>
            <person name="Klenk H.-P."/>
        </authorList>
    </citation>
    <scope>NUCLEOTIDE SEQUENCE [LARGE SCALE GENOMIC DNA]</scope>
    <source>
        <strain evidence="19 20">DSM 18935</strain>
    </source>
</reference>
<evidence type="ECO:0000256" key="5">
    <source>
        <dbReference type="ARBA" id="ARBA00022801"/>
    </source>
</evidence>
<proteinExistence type="inferred from homology"/>
<dbReference type="Gene3D" id="3.40.50.300">
    <property type="entry name" value="P-loop containing nucleotide triphosphate hydrolases"/>
    <property type="match status" value="3"/>
</dbReference>
<dbReference type="SUPFAM" id="SSF52980">
    <property type="entry name" value="Restriction endonuclease-like"/>
    <property type="match status" value="1"/>
</dbReference>
<evidence type="ECO:0000256" key="11">
    <source>
        <dbReference type="ARBA" id="ARBA00023235"/>
    </source>
</evidence>
<keyword evidence="9" id="KW-0238">DNA-binding</keyword>
<dbReference type="InterPro" id="IPR000212">
    <property type="entry name" value="DNA_helicase_UvrD/REP"/>
</dbReference>
<dbReference type="GO" id="GO:0003677">
    <property type="term" value="F:DNA binding"/>
    <property type="evidence" value="ECO:0007669"/>
    <property type="project" value="UniProtKB-KW"/>
</dbReference>
<evidence type="ECO:0000313" key="20">
    <source>
        <dbReference type="Proteomes" id="UP000315628"/>
    </source>
</evidence>
<accession>A0A560WI18</accession>
<keyword evidence="4" id="KW-0227">DNA damage</keyword>
<evidence type="ECO:0000256" key="6">
    <source>
        <dbReference type="ARBA" id="ARBA00022806"/>
    </source>
</evidence>
<evidence type="ECO:0000259" key="17">
    <source>
        <dbReference type="PROSITE" id="PS51198"/>
    </source>
</evidence>
<sequence>MAKDDELPQVRLDRGGSSRTRGGRSEGGDEGRGEGGQPAAARLPSRSELDESQRAAVEAREEVLVVLGGPGSGKSVVAVHAALDRVASGECRPDEVVVVGATRQLAATLRDQVTAGLRGAASAPLARTVQSLGFAILRAQAALEGQPTPRLMSGAQQDLVLADLLAGHAESGTGPVWPEHLREALATRAFRGELRDLLMRAVEHSLTPDRLAALGEEHERPEWGAAARVFEEYEQVGALATPGMFDPAWVLTAASDLLESDDEARRRTLEQVGCLVVDDAQELTAPAARLLRILAGAGVPLVLVGDPDAAVQTFRGADPAVFVDDDWGGRSVGRVVLGRGYRLPSSVAAANARVVARIGALGGGAARGCPPRGEGAAVEVAVLRSDAQEAAYVAHELRSAHLLDGVAWSDMAVVVRGAARQATLRRVLAARGVPLVAAATELPLREQSAVAPLLAVLTLALDLQRGRRDVPDVEEVLDLLGSPYVRADPVAVRRLRRRLRSVELASEGARSSDELLRDLVVAPEEIALLAVEDPSGDTDPLLRLARIIAAAREAAPVQGERWAPGVTAEGVLWAAWEAAGVAQQWRARALAGGAAGARADEALDAVVALFSAAAAHEDTVRRGGPEMFLEAVAQQEVAADSLAARSPSTGAVSLVTPAGCAGRQWRRVVVAGVQEGVWPDLRLRGSMLGSEDLVEIMTGRGAGEAAAARVGGRGTGPLEAARVQVRHDETRLLHVALTRASEAVLVTAVRSEDEHPSPFLEVIDPLPDDGEGRTAVEAPLPMDLVGVVARLRQELGRPEGTEDTTQVALDRLAALRAAGVRGADPRDWWALRGLTDDRPLRSPDEQVPLSPSQVEAFEECGLAWLLTSSGGRGVGHVSQSLGTLLHAIAEDLPDADHETIAAEIEARWPQLGQHPGWVGEQNKQRAHRMGRWLADYYLTARREGWRLAGVEVPFRADVGRATISGRVDRVEHDTEGALRVIDYKTGGSTPGPKEMPAHRQLGVYQLAVQEGAFAELGATSAGAALVNLGKAANRSSHVRVQAPLAGSENPEWVREVVGEVVDGMAAAHVPARPEERRCAICPVRSSCPAHEEGRMLR</sequence>
<dbReference type="EC" id="5.6.2.4" evidence="13"/>
<feature type="binding site" evidence="15">
    <location>
        <begin position="68"/>
        <end position="75"/>
    </location>
    <ligand>
        <name>ATP</name>
        <dbReference type="ChEBI" id="CHEBI:30616"/>
    </ligand>
</feature>
<dbReference type="GO" id="GO:0043138">
    <property type="term" value="F:3'-5' DNA helicase activity"/>
    <property type="evidence" value="ECO:0007669"/>
    <property type="project" value="UniProtKB-EC"/>
</dbReference>
<dbReference type="InterPro" id="IPR011335">
    <property type="entry name" value="Restrct_endonuc-II-like"/>
</dbReference>
<dbReference type="PANTHER" id="PTHR11070:SF59">
    <property type="entry name" value="DNA 3'-5' HELICASE"/>
    <property type="match status" value="1"/>
</dbReference>
<keyword evidence="3 15" id="KW-0547">Nucleotide-binding</keyword>
<dbReference type="PROSITE" id="PS51217">
    <property type="entry name" value="UVRD_HELICASE_CTER"/>
    <property type="match status" value="1"/>
</dbReference>
<evidence type="ECO:0000256" key="4">
    <source>
        <dbReference type="ARBA" id="ARBA00022763"/>
    </source>
</evidence>
<dbReference type="OrthoDB" id="5240387at2"/>
<feature type="domain" description="UvrD-like helicase ATP-binding" evidence="17">
    <location>
        <begin position="47"/>
        <end position="344"/>
    </location>
</feature>
<comment type="similarity">
    <text evidence="1">Belongs to the helicase family. UvrD subfamily.</text>
</comment>
<evidence type="ECO:0000256" key="10">
    <source>
        <dbReference type="ARBA" id="ARBA00023204"/>
    </source>
</evidence>
<dbReference type="Pfam" id="PF12705">
    <property type="entry name" value="PDDEXK_1"/>
    <property type="match status" value="1"/>
</dbReference>
<dbReference type="InterPro" id="IPR013986">
    <property type="entry name" value="DExx_box_DNA_helicase_dom_sf"/>
</dbReference>
<evidence type="ECO:0000256" key="14">
    <source>
        <dbReference type="ARBA" id="ARBA00048988"/>
    </source>
</evidence>
<keyword evidence="8 15" id="KW-0067">ATP-binding</keyword>
<comment type="catalytic activity">
    <reaction evidence="14">
        <text>ATP + H2O = ADP + phosphate + H(+)</text>
        <dbReference type="Rhea" id="RHEA:13065"/>
        <dbReference type="ChEBI" id="CHEBI:15377"/>
        <dbReference type="ChEBI" id="CHEBI:15378"/>
        <dbReference type="ChEBI" id="CHEBI:30616"/>
        <dbReference type="ChEBI" id="CHEBI:43474"/>
        <dbReference type="ChEBI" id="CHEBI:456216"/>
        <dbReference type="EC" id="5.6.2.4"/>
    </reaction>
</comment>
<evidence type="ECO:0000256" key="12">
    <source>
        <dbReference type="ARBA" id="ARBA00034617"/>
    </source>
</evidence>
<dbReference type="RefSeq" id="WP_144855912.1">
    <property type="nucleotide sequence ID" value="NZ_BAAAYT010000002.1"/>
</dbReference>
<dbReference type="GO" id="GO:0005524">
    <property type="term" value="F:ATP binding"/>
    <property type="evidence" value="ECO:0007669"/>
    <property type="project" value="UniProtKB-UniRule"/>
</dbReference>
<dbReference type="Gene3D" id="1.10.10.160">
    <property type="match status" value="1"/>
</dbReference>
<evidence type="ECO:0000256" key="7">
    <source>
        <dbReference type="ARBA" id="ARBA00022839"/>
    </source>
</evidence>
<comment type="catalytic activity">
    <reaction evidence="12">
        <text>Couples ATP hydrolysis with the unwinding of duplex DNA by translocating in the 3'-5' direction.</text>
        <dbReference type="EC" id="5.6.2.4"/>
    </reaction>
</comment>
<dbReference type="EMBL" id="VIUW01000001">
    <property type="protein sequence ID" value="TWD17347.1"/>
    <property type="molecule type" value="Genomic_DNA"/>
</dbReference>
<dbReference type="GO" id="GO:0000725">
    <property type="term" value="P:recombinational repair"/>
    <property type="evidence" value="ECO:0007669"/>
    <property type="project" value="TreeGrafter"/>
</dbReference>
<dbReference type="Pfam" id="PF00580">
    <property type="entry name" value="UvrD-helicase"/>
    <property type="match status" value="1"/>
</dbReference>
<keyword evidence="5 15" id="KW-0378">Hydrolase</keyword>
<feature type="compositionally biased region" description="Basic and acidic residues" evidence="16">
    <location>
        <begin position="1"/>
        <end position="16"/>
    </location>
</feature>
<protein>
    <recommendedName>
        <fullName evidence="13">DNA 3'-5' helicase</fullName>
        <ecNumber evidence="13">5.6.2.4</ecNumber>
    </recommendedName>
</protein>
<evidence type="ECO:0000259" key="18">
    <source>
        <dbReference type="PROSITE" id="PS51217"/>
    </source>
</evidence>
<dbReference type="InterPro" id="IPR027417">
    <property type="entry name" value="P-loop_NTPase"/>
</dbReference>
<feature type="domain" description="UvrD-like helicase C-terminal" evidence="18">
    <location>
        <begin position="344"/>
        <end position="662"/>
    </location>
</feature>
<keyword evidence="7" id="KW-0269">Exonuclease</keyword>
<keyword evidence="2" id="KW-0540">Nuclease</keyword>
<keyword evidence="10" id="KW-0234">DNA repair</keyword>
<dbReference type="SUPFAM" id="SSF52540">
    <property type="entry name" value="P-loop containing nucleoside triphosphate hydrolases"/>
    <property type="match status" value="1"/>
</dbReference>
<keyword evidence="11" id="KW-0413">Isomerase</keyword>
<comment type="caution">
    <text evidence="19">The sequence shown here is derived from an EMBL/GenBank/DDBJ whole genome shotgun (WGS) entry which is preliminary data.</text>
</comment>
<evidence type="ECO:0000256" key="1">
    <source>
        <dbReference type="ARBA" id="ARBA00009922"/>
    </source>
</evidence>
<dbReference type="InterPro" id="IPR014016">
    <property type="entry name" value="UvrD-like_ATP-bd"/>
</dbReference>
<dbReference type="GO" id="GO:0005829">
    <property type="term" value="C:cytosol"/>
    <property type="evidence" value="ECO:0007669"/>
    <property type="project" value="TreeGrafter"/>
</dbReference>
<evidence type="ECO:0000256" key="3">
    <source>
        <dbReference type="ARBA" id="ARBA00022741"/>
    </source>
</evidence>
<organism evidence="19 20">
    <name type="scientific">Marihabitans asiaticum</name>
    <dbReference type="NCBI Taxonomy" id="415218"/>
    <lineage>
        <taxon>Bacteria</taxon>
        <taxon>Bacillati</taxon>
        <taxon>Actinomycetota</taxon>
        <taxon>Actinomycetes</taxon>
        <taxon>Micrococcales</taxon>
        <taxon>Intrasporangiaceae</taxon>
        <taxon>Marihabitans</taxon>
    </lineage>
</organism>
<evidence type="ECO:0000256" key="9">
    <source>
        <dbReference type="ARBA" id="ARBA00023125"/>
    </source>
</evidence>
<feature type="compositionally biased region" description="Basic and acidic residues" evidence="16">
    <location>
        <begin position="23"/>
        <end position="33"/>
    </location>
</feature>
<keyword evidence="6 15" id="KW-0347">Helicase</keyword>
<evidence type="ECO:0000256" key="2">
    <source>
        <dbReference type="ARBA" id="ARBA00022722"/>
    </source>
</evidence>
<evidence type="ECO:0000256" key="13">
    <source>
        <dbReference type="ARBA" id="ARBA00034808"/>
    </source>
</evidence>
<dbReference type="Gene3D" id="3.90.320.10">
    <property type="match status" value="1"/>
</dbReference>
<evidence type="ECO:0000256" key="15">
    <source>
        <dbReference type="PROSITE-ProRule" id="PRU00560"/>
    </source>
</evidence>
<feature type="compositionally biased region" description="Basic and acidic residues" evidence="16">
    <location>
        <begin position="45"/>
        <end position="54"/>
    </location>
</feature>
<feature type="region of interest" description="Disordered" evidence="16">
    <location>
        <begin position="1"/>
        <end position="54"/>
    </location>
</feature>
<dbReference type="AlphaFoldDB" id="A0A560WI18"/>
<dbReference type="InterPro" id="IPR011604">
    <property type="entry name" value="PDDEXK-like_dom_sf"/>
</dbReference>